<protein>
    <recommendedName>
        <fullName evidence="5">DUF4440 domain-containing protein</fullName>
    </recommendedName>
</protein>
<dbReference type="Proteomes" id="UP000618591">
    <property type="component" value="Unassembled WGS sequence"/>
</dbReference>
<gene>
    <name evidence="3" type="ORF">GCM10011395_19490</name>
</gene>
<evidence type="ECO:0000256" key="1">
    <source>
        <dbReference type="SAM" id="MobiDB-lite"/>
    </source>
</evidence>
<feature type="chain" id="PRO_5045949074" description="DUF4440 domain-containing protein" evidence="2">
    <location>
        <begin position="23"/>
        <end position="226"/>
    </location>
</feature>
<evidence type="ECO:0000256" key="2">
    <source>
        <dbReference type="SAM" id="SignalP"/>
    </source>
</evidence>
<evidence type="ECO:0000313" key="3">
    <source>
        <dbReference type="EMBL" id="GGA49261.1"/>
    </source>
</evidence>
<dbReference type="PROSITE" id="PS51257">
    <property type="entry name" value="PROKAR_LIPOPROTEIN"/>
    <property type="match status" value="1"/>
</dbReference>
<evidence type="ECO:0000313" key="4">
    <source>
        <dbReference type="Proteomes" id="UP000618591"/>
    </source>
</evidence>
<dbReference type="EMBL" id="BMDW01000010">
    <property type="protein sequence ID" value="GGA49261.1"/>
    <property type="molecule type" value="Genomic_DNA"/>
</dbReference>
<proteinExistence type="predicted"/>
<dbReference type="RefSeq" id="WP_188446928.1">
    <property type="nucleotide sequence ID" value="NZ_BMDW01000010.1"/>
</dbReference>
<reference evidence="4" key="1">
    <citation type="journal article" date="2019" name="Int. J. Syst. Evol. Microbiol.">
        <title>The Global Catalogue of Microorganisms (GCM) 10K type strain sequencing project: providing services to taxonomists for standard genome sequencing and annotation.</title>
        <authorList>
            <consortium name="The Broad Institute Genomics Platform"/>
            <consortium name="The Broad Institute Genome Sequencing Center for Infectious Disease"/>
            <person name="Wu L."/>
            <person name="Ma J."/>
        </authorList>
    </citation>
    <scope>NUCLEOTIDE SEQUENCE [LARGE SCALE GENOMIC DNA]</scope>
    <source>
        <strain evidence="4">CGMCC 1.10106</strain>
    </source>
</reference>
<accession>A0ABQ1GSU4</accession>
<feature type="region of interest" description="Disordered" evidence="1">
    <location>
        <begin position="78"/>
        <end position="102"/>
    </location>
</feature>
<keyword evidence="2" id="KW-0732">Signal</keyword>
<keyword evidence="4" id="KW-1185">Reference proteome</keyword>
<feature type="signal peptide" evidence="2">
    <location>
        <begin position="1"/>
        <end position="22"/>
    </location>
</feature>
<name>A0ABQ1GSU4_9SPHN</name>
<sequence>MPRPQLLFVVVAVSVLLAGACAPVVDDGNVAVDINAAALQAQDAVDAYGASARERAPVGADAPKAPAVAVARAVAPLAPPAPGTPGGLPDDRTPLSEAPFTPDSAQGAANVVQTYYALIGEGKYREAFALRDSTVVGPKTVNAFATDFARYSEYHANVGGPSAIDAGAGQRSVTVPVQIYARLKQGKTPVYQIGSVTLHRTDVDGASAEHRRWHIRTIMLKAAPRG</sequence>
<evidence type="ECO:0008006" key="5">
    <source>
        <dbReference type="Google" id="ProtNLM"/>
    </source>
</evidence>
<comment type="caution">
    <text evidence="3">The sequence shown here is derived from an EMBL/GenBank/DDBJ whole genome shotgun (WGS) entry which is preliminary data.</text>
</comment>
<organism evidence="3 4">
    <name type="scientific">Sphingomonas psychrolutea</name>
    <dbReference type="NCBI Taxonomy" id="1259676"/>
    <lineage>
        <taxon>Bacteria</taxon>
        <taxon>Pseudomonadati</taxon>
        <taxon>Pseudomonadota</taxon>
        <taxon>Alphaproteobacteria</taxon>
        <taxon>Sphingomonadales</taxon>
        <taxon>Sphingomonadaceae</taxon>
        <taxon>Sphingomonas</taxon>
    </lineage>
</organism>